<keyword evidence="4 7" id="KW-0812">Transmembrane</keyword>
<dbReference type="Pfam" id="PF05977">
    <property type="entry name" value="MFS_3"/>
    <property type="match status" value="1"/>
</dbReference>
<feature type="transmembrane region" description="Helical" evidence="7">
    <location>
        <begin position="106"/>
        <end position="126"/>
    </location>
</feature>
<feature type="transmembrane region" description="Helical" evidence="7">
    <location>
        <begin position="262"/>
        <end position="284"/>
    </location>
</feature>
<feature type="transmembrane region" description="Helical" evidence="7">
    <location>
        <begin position="229"/>
        <end position="250"/>
    </location>
</feature>
<comment type="subcellular location">
    <subcellularLocation>
        <location evidence="1">Cell membrane</location>
        <topology evidence="1">Multi-pass membrane protein</topology>
    </subcellularLocation>
</comment>
<name>A0ABT3B928_9RHOB</name>
<feature type="transmembrane region" description="Helical" evidence="7">
    <location>
        <begin position="179"/>
        <end position="198"/>
    </location>
</feature>
<organism evidence="9 10">
    <name type="scientific">Roseobacter sinensis</name>
    <dbReference type="NCBI Taxonomy" id="2931391"/>
    <lineage>
        <taxon>Bacteria</taxon>
        <taxon>Pseudomonadati</taxon>
        <taxon>Pseudomonadota</taxon>
        <taxon>Alphaproteobacteria</taxon>
        <taxon>Rhodobacterales</taxon>
        <taxon>Roseobacteraceae</taxon>
        <taxon>Roseobacter</taxon>
    </lineage>
</organism>
<dbReference type="InterPro" id="IPR010290">
    <property type="entry name" value="TM_effector"/>
</dbReference>
<feature type="domain" description="Major facilitator superfamily (MFS) profile" evidence="8">
    <location>
        <begin position="1"/>
        <end position="410"/>
    </location>
</feature>
<evidence type="ECO:0000256" key="3">
    <source>
        <dbReference type="ARBA" id="ARBA00022475"/>
    </source>
</evidence>
<evidence type="ECO:0000313" key="10">
    <source>
        <dbReference type="Proteomes" id="UP001208690"/>
    </source>
</evidence>
<dbReference type="InterPro" id="IPR036259">
    <property type="entry name" value="MFS_trans_sf"/>
</dbReference>
<feature type="transmembrane region" description="Helical" evidence="7">
    <location>
        <begin position="293"/>
        <end position="311"/>
    </location>
</feature>
<keyword evidence="5 7" id="KW-1133">Transmembrane helix</keyword>
<dbReference type="InterPro" id="IPR020846">
    <property type="entry name" value="MFS_dom"/>
</dbReference>
<keyword evidence="10" id="KW-1185">Reference proteome</keyword>
<proteinExistence type="predicted"/>
<evidence type="ECO:0000256" key="7">
    <source>
        <dbReference type="SAM" id="Phobius"/>
    </source>
</evidence>
<feature type="transmembrane region" description="Helical" evidence="7">
    <location>
        <begin position="356"/>
        <end position="375"/>
    </location>
</feature>
<feature type="transmembrane region" description="Helical" evidence="7">
    <location>
        <begin position="43"/>
        <end position="61"/>
    </location>
</feature>
<dbReference type="EMBL" id="JALIEB010000001">
    <property type="protein sequence ID" value="MCV3270072.1"/>
    <property type="molecule type" value="Genomic_DNA"/>
</dbReference>
<evidence type="ECO:0000256" key="2">
    <source>
        <dbReference type="ARBA" id="ARBA00022448"/>
    </source>
</evidence>
<dbReference type="RefSeq" id="WP_263842392.1">
    <property type="nucleotide sequence ID" value="NZ_JALIEB010000001.1"/>
</dbReference>
<evidence type="ECO:0000313" key="9">
    <source>
        <dbReference type="EMBL" id="MCV3270072.1"/>
    </source>
</evidence>
<evidence type="ECO:0000259" key="8">
    <source>
        <dbReference type="PROSITE" id="PS50850"/>
    </source>
</evidence>
<evidence type="ECO:0000256" key="1">
    <source>
        <dbReference type="ARBA" id="ARBA00004651"/>
    </source>
</evidence>
<evidence type="ECO:0000256" key="6">
    <source>
        <dbReference type="ARBA" id="ARBA00023136"/>
    </source>
</evidence>
<feature type="transmembrane region" description="Helical" evidence="7">
    <location>
        <begin position="81"/>
        <end position="100"/>
    </location>
</feature>
<dbReference type="SUPFAM" id="SSF103473">
    <property type="entry name" value="MFS general substrate transporter"/>
    <property type="match status" value="1"/>
</dbReference>
<sequence>MAALVQDRNYLKLITASGATNLADGIAGVAFPWLATLLTRDPLLIGLVAFAGRLPWLLLAVPAGVLTDRADRRRLIVQADCFRLVLALGVVGLILSLPTAPAPEAVLPYILALSALAFLLGCAEVVRDNAAQTLMPALVQKDDLEKANGQLWSVETILGRFVGPPLAGLLIGFSLLTPFFMNAVAFALAALMIWFVVLPPRIAPPKRSWRDETLEGLRWLWTRPVLRRLAVSLGIINGLSMLALVVLVLVSQERLGLSASGYGLLLTAGAVGGVLGGFLCPAIVSQIGAQRSLTLALGLIPIPFLIIGLFADPLTVAVALFFQTLVAALWNVVTVSYRQRSIPDDLLGRVNSVYRFFGWGTMSLGALLGGAVVSFGEPFLGRDLALSLPFVLAAAGTGLLFLWGVNRLKID</sequence>
<reference evidence="9 10" key="1">
    <citation type="submission" date="2022-04" db="EMBL/GenBank/DDBJ databases">
        <title>Roseobacter sp. WL0113 is a bacterium isolated from neritic sediment.</title>
        <authorList>
            <person name="Wang L."/>
            <person name="He W."/>
            <person name="Zhang D.-F."/>
        </authorList>
    </citation>
    <scope>NUCLEOTIDE SEQUENCE [LARGE SCALE GENOMIC DNA]</scope>
    <source>
        <strain evidence="9 10">WL0113</strain>
    </source>
</reference>
<dbReference type="PANTHER" id="PTHR23513">
    <property type="entry name" value="INTEGRAL MEMBRANE EFFLUX PROTEIN-RELATED"/>
    <property type="match status" value="1"/>
</dbReference>
<dbReference type="PANTHER" id="PTHR23513:SF11">
    <property type="entry name" value="STAPHYLOFERRIN A TRANSPORTER"/>
    <property type="match status" value="1"/>
</dbReference>
<feature type="transmembrane region" description="Helical" evidence="7">
    <location>
        <begin position="151"/>
        <end position="173"/>
    </location>
</feature>
<comment type="caution">
    <text evidence="9">The sequence shown here is derived from an EMBL/GenBank/DDBJ whole genome shotgun (WGS) entry which is preliminary data.</text>
</comment>
<keyword evidence="3" id="KW-1003">Cell membrane</keyword>
<dbReference type="CDD" id="cd06173">
    <property type="entry name" value="MFS_MefA_like"/>
    <property type="match status" value="1"/>
</dbReference>
<dbReference type="Gene3D" id="1.20.1250.20">
    <property type="entry name" value="MFS general substrate transporter like domains"/>
    <property type="match status" value="1"/>
</dbReference>
<feature type="transmembrane region" description="Helical" evidence="7">
    <location>
        <begin position="387"/>
        <end position="405"/>
    </location>
</feature>
<accession>A0ABT3B928</accession>
<feature type="transmembrane region" description="Helical" evidence="7">
    <location>
        <begin position="317"/>
        <end position="335"/>
    </location>
</feature>
<gene>
    <name evidence="9" type="ORF">MUB52_01400</name>
</gene>
<keyword evidence="6 7" id="KW-0472">Membrane</keyword>
<evidence type="ECO:0000256" key="4">
    <source>
        <dbReference type="ARBA" id="ARBA00022692"/>
    </source>
</evidence>
<keyword evidence="2" id="KW-0813">Transport</keyword>
<protein>
    <submittedName>
        <fullName evidence="9">MFS transporter</fullName>
    </submittedName>
</protein>
<evidence type="ECO:0000256" key="5">
    <source>
        <dbReference type="ARBA" id="ARBA00022989"/>
    </source>
</evidence>
<dbReference type="PROSITE" id="PS50850">
    <property type="entry name" value="MFS"/>
    <property type="match status" value="1"/>
</dbReference>
<dbReference type="Proteomes" id="UP001208690">
    <property type="component" value="Unassembled WGS sequence"/>
</dbReference>